<dbReference type="Gene3D" id="3.80.10.10">
    <property type="entry name" value="Ribonuclease Inhibitor"/>
    <property type="match status" value="1"/>
</dbReference>
<name>A0A1I7VIE7_LOALO</name>
<reference evidence="5" key="2">
    <citation type="submission" date="2016-11" db="UniProtKB">
        <authorList>
            <consortium name="WormBaseParasite"/>
        </authorList>
    </citation>
    <scope>IDENTIFICATION</scope>
</reference>
<dbReference type="Proteomes" id="UP000095285">
    <property type="component" value="Unassembled WGS sequence"/>
</dbReference>
<keyword evidence="1" id="KW-0433">Leucine-rich repeat</keyword>
<evidence type="ECO:0000313" key="5">
    <source>
        <dbReference type="WBParaSite" id="EN70_2891"/>
    </source>
</evidence>
<evidence type="ECO:0000256" key="1">
    <source>
        <dbReference type="ARBA" id="ARBA00022614"/>
    </source>
</evidence>
<feature type="region of interest" description="Disordered" evidence="3">
    <location>
        <begin position="386"/>
        <end position="417"/>
    </location>
</feature>
<keyword evidence="2" id="KW-0677">Repeat</keyword>
<dbReference type="GO" id="GO:0005737">
    <property type="term" value="C:cytoplasm"/>
    <property type="evidence" value="ECO:0007669"/>
    <property type="project" value="TreeGrafter"/>
</dbReference>
<dbReference type="SUPFAM" id="SSF52075">
    <property type="entry name" value="Outer arm dynein light chain 1"/>
    <property type="match status" value="1"/>
</dbReference>
<feature type="compositionally biased region" description="Basic and acidic residues" evidence="3">
    <location>
        <begin position="386"/>
        <end position="404"/>
    </location>
</feature>
<protein>
    <submittedName>
        <fullName evidence="5">Leucine Rich Repeat family protein</fullName>
    </submittedName>
</protein>
<sequence length="417" mass="47686">MCIAEKVDGSDAEEIIRIVLRKDDSNDSGEIVMFFWMKIGLKEKKKKRFGRLKGFEVHAIVEDLSLKLGTSGEKWLQSATEKPKYFEFTPVELYAITERMKLAEPTTNGDGKMDIANCVEFLHNVRNLKIRGARGYVGTSNIIWNSLAFGLNLCKNITALWISDFDVRMIHDLYSVRNTCKRVVIHYSMKKLSDFLLEPDGMLPTENQEKWSSLEEIDFSFNELEEIDESISLLNLVKKMNLSHNLLTSIGDHLQHLTMLTELNLSHNAIEDLDLWYTKLGNVKRLYLAGNKISALNGLHKLYALEFLDLTDNTVASPDDLRAVGALPCLDHLILRGNPIRQVIEYRIKVLEHFGERAVEVKLDSRKPDQREADTISVRLALRKAREEKEEQTRKRALGIDKRSSSGGDMDFTIRSL</sequence>
<proteinExistence type="predicted"/>
<dbReference type="InterPro" id="IPR032675">
    <property type="entry name" value="LRR_dom_sf"/>
</dbReference>
<evidence type="ECO:0000256" key="2">
    <source>
        <dbReference type="ARBA" id="ARBA00022737"/>
    </source>
</evidence>
<reference evidence="4" key="1">
    <citation type="submission" date="2012-04" db="EMBL/GenBank/DDBJ databases">
        <title>The Genome Sequence of Loa loa.</title>
        <authorList>
            <consortium name="The Broad Institute Genome Sequencing Platform"/>
            <consortium name="Broad Institute Genome Sequencing Center for Infectious Disease"/>
            <person name="Nutman T.B."/>
            <person name="Fink D.L."/>
            <person name="Russ C."/>
            <person name="Young S."/>
            <person name="Zeng Q."/>
            <person name="Gargeya S."/>
            <person name="Alvarado L."/>
            <person name="Berlin A."/>
            <person name="Chapman S.B."/>
            <person name="Chen Z."/>
            <person name="Freedman E."/>
            <person name="Gellesch M."/>
            <person name="Goldberg J."/>
            <person name="Griggs A."/>
            <person name="Gujja S."/>
            <person name="Heilman E.R."/>
            <person name="Heiman D."/>
            <person name="Howarth C."/>
            <person name="Mehta T."/>
            <person name="Neiman D."/>
            <person name="Pearson M."/>
            <person name="Roberts A."/>
            <person name="Saif S."/>
            <person name="Shea T."/>
            <person name="Shenoy N."/>
            <person name="Sisk P."/>
            <person name="Stolte C."/>
            <person name="Sykes S."/>
            <person name="White J."/>
            <person name="Yandava C."/>
            <person name="Haas B."/>
            <person name="Henn M.R."/>
            <person name="Nusbaum C."/>
            <person name="Birren B."/>
        </authorList>
    </citation>
    <scope>NUCLEOTIDE SEQUENCE [LARGE SCALE GENOMIC DNA]</scope>
</reference>
<dbReference type="eggNOG" id="KOG1259">
    <property type="taxonomic scope" value="Eukaryota"/>
</dbReference>
<dbReference type="InterPro" id="IPR001611">
    <property type="entry name" value="Leu-rich_rpt"/>
</dbReference>
<keyword evidence="4" id="KW-1185">Reference proteome</keyword>
<dbReference type="PANTHER" id="PTHR15454">
    <property type="entry name" value="NISCHARIN RELATED"/>
    <property type="match status" value="1"/>
</dbReference>
<evidence type="ECO:0000313" key="4">
    <source>
        <dbReference type="Proteomes" id="UP000095285"/>
    </source>
</evidence>
<dbReference type="WBParaSite" id="EN70_2891">
    <property type="protein sequence ID" value="EN70_2891"/>
    <property type="gene ID" value="EN70_2891"/>
</dbReference>
<dbReference type="PANTHER" id="PTHR15454:SF35">
    <property type="entry name" value="NISCHARIN"/>
    <property type="match status" value="1"/>
</dbReference>
<dbReference type="PROSITE" id="PS51450">
    <property type="entry name" value="LRR"/>
    <property type="match status" value="2"/>
</dbReference>
<evidence type="ECO:0000256" key="3">
    <source>
        <dbReference type="SAM" id="MobiDB-lite"/>
    </source>
</evidence>
<accession>A0A1I7VIE7</accession>
<dbReference type="STRING" id="7209.A0A1I7VIE7"/>
<organism evidence="4 5">
    <name type="scientific">Loa loa</name>
    <name type="common">Eye worm</name>
    <name type="synonym">Filaria loa</name>
    <dbReference type="NCBI Taxonomy" id="7209"/>
    <lineage>
        <taxon>Eukaryota</taxon>
        <taxon>Metazoa</taxon>
        <taxon>Ecdysozoa</taxon>
        <taxon>Nematoda</taxon>
        <taxon>Chromadorea</taxon>
        <taxon>Rhabditida</taxon>
        <taxon>Spirurina</taxon>
        <taxon>Spiruromorpha</taxon>
        <taxon>Filarioidea</taxon>
        <taxon>Onchocercidae</taxon>
        <taxon>Loa</taxon>
    </lineage>
</organism>
<dbReference type="Pfam" id="PF13855">
    <property type="entry name" value="LRR_8"/>
    <property type="match status" value="1"/>
</dbReference>
<dbReference type="AlphaFoldDB" id="A0A1I7VIE7"/>
<dbReference type="SMART" id="SM00365">
    <property type="entry name" value="LRR_SD22"/>
    <property type="match status" value="3"/>
</dbReference>